<feature type="compositionally biased region" description="Low complexity" evidence="2">
    <location>
        <begin position="2230"/>
        <end position="2261"/>
    </location>
</feature>
<keyword evidence="3" id="KW-0812">Transmembrane</keyword>
<reference evidence="4" key="2">
    <citation type="submission" date="2013-10" db="EMBL/GenBank/DDBJ databases">
        <authorList>
            <person name="Aslett M."/>
        </authorList>
    </citation>
    <scope>NUCLEOTIDE SEQUENCE [LARGE SCALE GENOMIC DNA]</scope>
    <source>
        <strain evidence="4">Houghton</strain>
    </source>
</reference>
<keyword evidence="3" id="KW-1133">Transmembrane helix</keyword>
<feature type="compositionally biased region" description="Basic residues" evidence="2">
    <location>
        <begin position="1807"/>
        <end position="1822"/>
    </location>
</feature>
<feature type="compositionally biased region" description="Low complexity" evidence="2">
    <location>
        <begin position="2091"/>
        <end position="2110"/>
    </location>
</feature>
<feature type="compositionally biased region" description="Low complexity" evidence="2">
    <location>
        <begin position="2042"/>
        <end position="2054"/>
    </location>
</feature>
<sequence>MKGSHCPLGAYRVVSDTSDMAAACAPCPRGKYCRAGVIAGPCSAGFLCGLGNSVPNPDYSKFPRSPYIPTEVQESGGGVVLTELNWDTVLDTAYGGIPCPSGYYCSEGAEQPSDCNRGSFRLQKGGRWPSDCSLCPVGGEMHEPCIASAVRGTDPLGSILEPSRACEDVSDEDSAEPCAPKEYPVCKESRVYTHTGMCQETSQVCEDYCGKRGGKYKPENTLCECSGLPSIEDVCDEECRERQKSISVESGNLVVASQGGSIHSTFSLADLNGRSDVLFGSLTCSASRCPAVLYSVAPDGSTHGYFGVPDDLLAVISERLNSGESDTRAAISGSPRQLQAMLRETAAQVPSIEGPILCILAGSSVLWALEPGTEPVYPVHVRDSLYNTDMAFDSGEFRNLKTEMESGAPLLLFGHTFTNPGIVVFATSRNLNRIVFIKVVAEEAQCGSMEPGLPHPATNEFMEALSLEFPEGVRFGSPDWSTLFITFGILLLVALCLLLLQYQLRTHYWTFAPPLQVEHGNDAKDEPYVQFSRIFGGTAAHESEATNTFTDLDPRVFQAVYCKLLETMSTLKEQLEHMGLQQDQLIELELDMAGPLRTSLFPILAEASEKKAWVEVEDAELSEKLLDMNSLMHLRKGAFEEAVRKAYEAMADAEGQRLEQQNVSKMYASLESQAIEEAVRQASAELIQLAGLNPESFAAALGVEETLATTQALRHLQAMEAATHVLKEMTTKLDGQDPKAAEELLTACGSLIKEKLEATTISEHMEICEMRRSINESIGELIDQRNSAFTQKQCFRDATLLRNLAGFSKAVAALQEDIYSHFCSARRRYEKAQSTKRLTILPTIQKQFMEAAENVYKNIANIEQLSWSKREAMETEMLKAYHSALSQTRQGQLAFRHELERSLVAEKTRNECLIRLYVADESGEDISEECRVATEQQLDAISFEQRNALADLKVAMDSEHTRAVRLNRERLRISRALAQEDQKLATLRHDLKFRTITDELTCLLNAQTKLDESRHQSVKHFHKRIMLELEDYIRKLKVILEIPDSFTVAVELQQCLDALNKNIRGVYQTAAHSLTSVHENVTRTMVQELRSVRTGLLRAEELEEAEIGRRVEALKEQERQILEEDEERRRSFSSTVPLEDLEIETEIQETQDMLAVERIRLQFIEDERDALISQISEAKADALSQGNATELPEIIDSLKKQSLARVEEMNQRILQQSEWREADQLKSQEKRKELILKRISLANDAREKRTLWLERQFNAARDVSKRQYLEMHRFLCQITDKLFSALIGTMEKGESDHSVAGEMTVVTDSIFHEDAYASMLLTISPLMAPPSVPQQERQDLLKGSFIQWEEAVQATSQGRAKHLKACLQQACSRRRRLDSADELLRNKLLRAREAEWTTIVLDKGAADNSFALSTMGQSGVWARNYCTSVQESIKKQTEELKNKQAAELAAFEDELKVVLVFANIQAFDGKAIFAASVVKQFAQPGLEEIKEKIRKLLKLFAEKLKLLRKKSQHAAAHLEAKAADVRRREFVEGQKKELLLHELKEQREFMEAQWKLSRIAKFEELRSMQLDPSSSAAAQKELLAGCQEAELRDLKELQSRQRILILNQFFHQTQREAKDKFSQTKGLLGDLSSTPEHALDKQGNEDSVTADMAASQDVNVMAREEEEMKELKERHYTELAELVKNNENATKESAAPPKTVQVVLPDEHASGGETTSHGKAHSPDQPRNTIDNAASRLVAEWQKRIRSGSCASILIAKGDGADAKAAAIGKHLEQFVNAVIRVQREERDRQRKIMEEKLARRNERRLAKGKHRRRSTTTKKSKSSGPRKSVMDFKAERLQTTRQKEEQIKEQFKAKRDALEGWHPIFWCIVEEEAKHGSYEAYADSARIVARGPTLCNIERVINSLEEGSFLRSMIASLGILGKAFNTLGTMPDSLATESEGSESDSSSPSSNSDHMAVPGQRRKVSTASSRESQSSDSSDSSDESSSYSSSDGSSSEGSSKKSSSNGDSDAGEGRSHSQTHAGKQSATSTQNIPHDDKSVREASSASSTGSMDSKGAQETHPERGGSGTASSEKSGSSSSDGSDGSDDGSSESSNSSSSSSAITSGTSSRSESESVDETSGDSNSDSSSESSSSRSNRSSSTEKSHTDTDESQTTSRSGNESDSSRVKGSGISQPPRPEARGAAGSSSSSGSSSTSDLESPEPVRSSSAQQNSRPSRENVNNNSRPSQEDGSSQNGNTSDSSGSSSTSRQSSTAGTETSSD</sequence>
<dbReference type="EMBL" id="HG711585">
    <property type="protein sequence ID" value="CDJ49289.1"/>
    <property type="molecule type" value="Genomic_DNA"/>
</dbReference>
<evidence type="ECO:0000313" key="4">
    <source>
        <dbReference type="EMBL" id="CDJ49289.1"/>
    </source>
</evidence>
<dbReference type="PANTHER" id="PTHR47236:SF4">
    <property type="entry name" value="GENE 9195-RELATED"/>
    <property type="match status" value="1"/>
</dbReference>
<feature type="coiled-coil region" evidence="1">
    <location>
        <begin position="1147"/>
        <end position="1181"/>
    </location>
</feature>
<keyword evidence="3" id="KW-0472">Membrane</keyword>
<feature type="region of interest" description="Disordered" evidence="2">
    <location>
        <begin position="1796"/>
        <end position="1830"/>
    </location>
</feature>
<evidence type="ECO:0000256" key="2">
    <source>
        <dbReference type="SAM" id="MobiDB-lite"/>
    </source>
</evidence>
<evidence type="ECO:0000313" key="5">
    <source>
        <dbReference type="Proteomes" id="UP000030750"/>
    </source>
</evidence>
<feature type="coiled-coil region" evidence="1">
    <location>
        <begin position="1426"/>
        <end position="1454"/>
    </location>
</feature>
<feature type="region of interest" description="Disordered" evidence="2">
    <location>
        <begin position="1708"/>
        <end position="1729"/>
    </location>
</feature>
<feature type="region of interest" description="Disordered" evidence="2">
    <location>
        <begin position="1932"/>
        <end position="2261"/>
    </location>
</feature>
<keyword evidence="1" id="KW-0175">Coiled coil</keyword>
<feature type="compositionally biased region" description="Low complexity" evidence="2">
    <location>
        <begin position="2181"/>
        <end position="2196"/>
    </location>
</feature>
<proteinExistence type="predicted"/>
<accession>U6LL18</accession>
<evidence type="ECO:0000256" key="1">
    <source>
        <dbReference type="SAM" id="Coils"/>
    </source>
</evidence>
<reference evidence="4" key="1">
    <citation type="submission" date="2013-10" db="EMBL/GenBank/DDBJ databases">
        <title>Genomic analysis of the causative agents of coccidiosis in chickens.</title>
        <authorList>
            <person name="Reid A.J."/>
            <person name="Blake D."/>
            <person name="Billington K."/>
            <person name="Browne H."/>
            <person name="Dunn M."/>
            <person name="Hung S."/>
            <person name="Kawahara F."/>
            <person name="Miranda-Saavedra D."/>
            <person name="Mourier T."/>
            <person name="Nagra H."/>
            <person name="Otto T.D."/>
            <person name="Rawlings N."/>
            <person name="Sanchez A."/>
            <person name="Sanders M."/>
            <person name="Subramaniam C."/>
            <person name="Tay Y."/>
            <person name="Dear P."/>
            <person name="Doerig C."/>
            <person name="Gruber A."/>
            <person name="Parkinson J."/>
            <person name="Shirley M."/>
            <person name="Wan K.L."/>
            <person name="Berriman M."/>
            <person name="Tomley F."/>
            <person name="Pain A."/>
        </authorList>
    </citation>
    <scope>NUCLEOTIDE SEQUENCE [LARGE SCALE GENOMIC DNA]</scope>
    <source>
        <strain evidence="4">Houghton</strain>
    </source>
</reference>
<feature type="compositionally biased region" description="Polar residues" evidence="2">
    <location>
        <begin position="2152"/>
        <end position="2162"/>
    </location>
</feature>
<evidence type="ECO:0000256" key="3">
    <source>
        <dbReference type="SAM" id="Phobius"/>
    </source>
</evidence>
<dbReference type="VEuPathDB" id="ToxoDB:EBH_0025110"/>
<dbReference type="PANTHER" id="PTHR47236">
    <property type="entry name" value="GENE, 32742-RELATED-RELATED"/>
    <property type="match status" value="1"/>
</dbReference>
<protein>
    <recommendedName>
        <fullName evidence="6">GCC2 and GCC3 domain-containing protein</fullName>
    </recommendedName>
</protein>
<evidence type="ECO:0008006" key="6">
    <source>
        <dbReference type="Google" id="ProtNLM"/>
    </source>
</evidence>
<feature type="coiled-coil region" evidence="1">
    <location>
        <begin position="1654"/>
        <end position="1692"/>
    </location>
</feature>
<organism evidence="4 5">
    <name type="scientific">Eimeria brunetti</name>
    <dbReference type="NCBI Taxonomy" id="51314"/>
    <lineage>
        <taxon>Eukaryota</taxon>
        <taxon>Sar</taxon>
        <taxon>Alveolata</taxon>
        <taxon>Apicomplexa</taxon>
        <taxon>Conoidasida</taxon>
        <taxon>Coccidia</taxon>
        <taxon>Eucoccidiorida</taxon>
        <taxon>Eimeriorina</taxon>
        <taxon>Eimeriidae</taxon>
        <taxon>Eimeria</taxon>
    </lineage>
</organism>
<name>U6LL18_9EIME</name>
<gene>
    <name evidence="4" type="ORF">EBH_0025110</name>
</gene>
<feature type="compositionally biased region" description="Basic and acidic residues" evidence="2">
    <location>
        <begin position="1796"/>
        <end position="1806"/>
    </location>
</feature>
<feature type="transmembrane region" description="Helical" evidence="3">
    <location>
        <begin position="480"/>
        <end position="500"/>
    </location>
</feature>
<feature type="compositionally biased region" description="Low complexity" evidence="2">
    <location>
        <begin position="1944"/>
        <end position="1953"/>
    </location>
</feature>
<feature type="compositionally biased region" description="Low complexity" evidence="2">
    <location>
        <begin position="2069"/>
        <end position="2083"/>
    </location>
</feature>
<feature type="region of interest" description="Disordered" evidence="2">
    <location>
        <begin position="1621"/>
        <end position="1647"/>
    </location>
</feature>
<keyword evidence="5" id="KW-1185">Reference proteome</keyword>
<feature type="compositionally biased region" description="Polar residues" evidence="2">
    <location>
        <begin position="2017"/>
        <end position="2033"/>
    </location>
</feature>
<feature type="compositionally biased region" description="Low complexity" evidence="2">
    <location>
        <begin position="1969"/>
        <end position="2009"/>
    </location>
</feature>
<dbReference type="OrthoDB" id="354396at2759"/>
<feature type="compositionally biased region" description="Low complexity" evidence="2">
    <location>
        <begin position="2121"/>
        <end position="2140"/>
    </location>
</feature>
<dbReference type="Proteomes" id="UP000030750">
    <property type="component" value="Unassembled WGS sequence"/>
</dbReference>
<feature type="compositionally biased region" description="Polar residues" evidence="2">
    <location>
        <begin position="2205"/>
        <end position="2226"/>
    </location>
</feature>